<sequence>MNNKRLIMARRMRVSSKIMLTLFPILLIPCLIGAALWLKWKTDGVYTRFDNEAAAVLSELRSQTAGNAELVSNSALIALNRRSFLEFCTGDMDADGLALVKFAQNELQDMRYIFQSNPLISEASFYFENDGVYEIWPLIYNADRLKNTALESLNLRGQSGVYMTDAEEGEISCCYAVYLDVTRIGMLVLRINIEPFLSGLYQTMPETTNSVALLPADGGGCFTSDREALPGTEAILLAISESASGTLEFEYGGSSYYGAAAYLPLLDSWAVVLTELETLMSGPRAAMFSSLCVFALAAILLWLLVQYVCRRLLRRLSSLEDNMLRVQGGDLTVRIPERGGGGDELDTLAHTFNRMLDRTQELMDENVERSLAATRAELNALQSQINSHFLYNALESIRMMAEIRGEQGIADTIVSLGSLLRYHMTWKDRTVTLREELDCVHRYVHFCGVTGEAELVLEDCVSGGYLDCEIPKLSIQPLVENAINHGLPSGHGRLHIRISCSSEDSWLKVCVENDGCGIPAERLEAIRRALDGGGVEPLRRERNGIGIVNVHQRLVMSYGEGARLRLESGETGGVRAYVILPYNGTELGGW</sequence>
<accession>A0A9D1G6S7</accession>
<dbReference type="AlphaFoldDB" id="A0A9D1G6S7"/>
<dbReference type="InterPro" id="IPR010559">
    <property type="entry name" value="Sig_transdc_His_kin_internal"/>
</dbReference>
<dbReference type="Gene3D" id="6.10.340.10">
    <property type="match status" value="1"/>
</dbReference>
<dbReference type="InterPro" id="IPR036890">
    <property type="entry name" value="HATPase_C_sf"/>
</dbReference>
<dbReference type="PANTHER" id="PTHR34220">
    <property type="entry name" value="SENSOR HISTIDINE KINASE YPDA"/>
    <property type="match status" value="1"/>
</dbReference>
<comment type="caution">
    <text evidence="7">The sequence shown here is derived from an EMBL/GenBank/DDBJ whole genome shotgun (WGS) entry which is preliminary data.</text>
</comment>
<keyword evidence="5" id="KW-0472">Membrane</keyword>
<protein>
    <submittedName>
        <fullName evidence="7">Histidine kinase</fullName>
    </submittedName>
</protein>
<dbReference type="Pfam" id="PF02518">
    <property type="entry name" value="HATPase_c"/>
    <property type="match status" value="1"/>
</dbReference>
<name>A0A9D1G6S7_9FIRM</name>
<evidence type="ECO:0000256" key="1">
    <source>
        <dbReference type="ARBA" id="ARBA00004370"/>
    </source>
</evidence>
<dbReference type="Gene3D" id="3.30.565.10">
    <property type="entry name" value="Histidine kinase-like ATPase, C-terminal domain"/>
    <property type="match status" value="1"/>
</dbReference>
<dbReference type="GO" id="GO:0016020">
    <property type="term" value="C:membrane"/>
    <property type="evidence" value="ECO:0007669"/>
    <property type="project" value="UniProtKB-SubCell"/>
</dbReference>
<dbReference type="Proteomes" id="UP000886876">
    <property type="component" value="Unassembled WGS sequence"/>
</dbReference>
<dbReference type="SMART" id="SM00304">
    <property type="entry name" value="HAMP"/>
    <property type="match status" value="1"/>
</dbReference>
<dbReference type="Pfam" id="PF00672">
    <property type="entry name" value="HAMP"/>
    <property type="match status" value="1"/>
</dbReference>
<dbReference type="EMBL" id="DVJS01000237">
    <property type="protein sequence ID" value="HIS98191.1"/>
    <property type="molecule type" value="Genomic_DNA"/>
</dbReference>
<keyword evidence="5" id="KW-1133">Transmembrane helix</keyword>
<reference evidence="7" key="2">
    <citation type="journal article" date="2021" name="PeerJ">
        <title>Extensive microbial diversity within the chicken gut microbiome revealed by metagenomics and culture.</title>
        <authorList>
            <person name="Gilroy R."/>
            <person name="Ravi A."/>
            <person name="Getino M."/>
            <person name="Pursley I."/>
            <person name="Horton D.L."/>
            <person name="Alikhan N.F."/>
            <person name="Baker D."/>
            <person name="Gharbi K."/>
            <person name="Hall N."/>
            <person name="Watson M."/>
            <person name="Adriaenssens E.M."/>
            <person name="Foster-Nyarko E."/>
            <person name="Jarju S."/>
            <person name="Secka A."/>
            <person name="Antonio M."/>
            <person name="Oren A."/>
            <person name="Chaudhuri R.R."/>
            <person name="La Ragione R."/>
            <person name="Hildebrand F."/>
            <person name="Pallen M.J."/>
        </authorList>
    </citation>
    <scope>NUCLEOTIDE SEQUENCE</scope>
    <source>
        <strain evidence="7">ChiHecec3B27-6122</strain>
    </source>
</reference>
<reference evidence="7" key="1">
    <citation type="submission" date="2020-10" db="EMBL/GenBank/DDBJ databases">
        <authorList>
            <person name="Gilroy R."/>
        </authorList>
    </citation>
    <scope>NUCLEOTIDE SEQUENCE</scope>
    <source>
        <strain evidence="7">ChiHecec3B27-6122</strain>
    </source>
</reference>
<gene>
    <name evidence="7" type="ORF">IAD42_09460</name>
</gene>
<organism evidence="7 8">
    <name type="scientific">Candidatus Scatomorpha pullistercoris</name>
    <dbReference type="NCBI Taxonomy" id="2840929"/>
    <lineage>
        <taxon>Bacteria</taxon>
        <taxon>Bacillati</taxon>
        <taxon>Bacillota</taxon>
        <taxon>Clostridia</taxon>
        <taxon>Eubacteriales</taxon>
        <taxon>Candidatus Scatomorpha</taxon>
    </lineage>
</organism>
<evidence type="ECO:0000256" key="4">
    <source>
        <dbReference type="ARBA" id="ARBA00022777"/>
    </source>
</evidence>
<dbReference type="GO" id="GO:0000155">
    <property type="term" value="F:phosphorelay sensor kinase activity"/>
    <property type="evidence" value="ECO:0007669"/>
    <property type="project" value="InterPro"/>
</dbReference>
<evidence type="ECO:0000256" key="5">
    <source>
        <dbReference type="SAM" id="Phobius"/>
    </source>
</evidence>
<dbReference type="CDD" id="cd06225">
    <property type="entry name" value="HAMP"/>
    <property type="match status" value="1"/>
</dbReference>
<keyword evidence="2" id="KW-0597">Phosphoprotein</keyword>
<keyword evidence="5" id="KW-0812">Transmembrane</keyword>
<dbReference type="InterPro" id="IPR003660">
    <property type="entry name" value="HAMP_dom"/>
</dbReference>
<dbReference type="SUPFAM" id="SSF55874">
    <property type="entry name" value="ATPase domain of HSP90 chaperone/DNA topoisomerase II/histidine kinase"/>
    <property type="match status" value="1"/>
</dbReference>
<feature type="transmembrane region" description="Helical" evidence="5">
    <location>
        <begin position="285"/>
        <end position="305"/>
    </location>
</feature>
<dbReference type="Pfam" id="PF06580">
    <property type="entry name" value="His_kinase"/>
    <property type="match status" value="1"/>
</dbReference>
<evidence type="ECO:0000256" key="2">
    <source>
        <dbReference type="ARBA" id="ARBA00022553"/>
    </source>
</evidence>
<proteinExistence type="predicted"/>
<evidence type="ECO:0000259" key="6">
    <source>
        <dbReference type="PROSITE" id="PS50885"/>
    </source>
</evidence>
<evidence type="ECO:0000313" key="7">
    <source>
        <dbReference type="EMBL" id="HIS98191.1"/>
    </source>
</evidence>
<keyword evidence="3" id="KW-0808">Transferase</keyword>
<dbReference type="InterPro" id="IPR050640">
    <property type="entry name" value="Bact_2-comp_sensor_kinase"/>
</dbReference>
<evidence type="ECO:0000313" key="8">
    <source>
        <dbReference type="Proteomes" id="UP000886876"/>
    </source>
</evidence>
<dbReference type="InterPro" id="IPR003594">
    <property type="entry name" value="HATPase_dom"/>
</dbReference>
<dbReference type="SUPFAM" id="SSF158472">
    <property type="entry name" value="HAMP domain-like"/>
    <property type="match status" value="1"/>
</dbReference>
<feature type="domain" description="HAMP" evidence="6">
    <location>
        <begin position="310"/>
        <end position="364"/>
    </location>
</feature>
<dbReference type="PROSITE" id="PS50885">
    <property type="entry name" value="HAMP"/>
    <property type="match status" value="1"/>
</dbReference>
<dbReference type="PANTHER" id="PTHR34220:SF7">
    <property type="entry name" value="SENSOR HISTIDINE KINASE YPDA"/>
    <property type="match status" value="1"/>
</dbReference>
<evidence type="ECO:0000256" key="3">
    <source>
        <dbReference type="ARBA" id="ARBA00022679"/>
    </source>
</evidence>
<keyword evidence="4 7" id="KW-0418">Kinase</keyword>
<comment type="subcellular location">
    <subcellularLocation>
        <location evidence="1">Membrane</location>
    </subcellularLocation>
</comment>